<comment type="similarity">
    <text evidence="1">Belongs to the 'GDXG' lipolytic enzyme family.</text>
</comment>
<reference evidence="4" key="1">
    <citation type="journal article" date="2023" name="Science">
        <title>Elucidation of the pathway for biosynthesis of saponin adjuvants from the soapbark tree.</title>
        <authorList>
            <person name="Reed J."/>
            <person name="Orme A."/>
            <person name="El-Demerdash A."/>
            <person name="Owen C."/>
            <person name="Martin L.B.B."/>
            <person name="Misra R.C."/>
            <person name="Kikuchi S."/>
            <person name="Rejzek M."/>
            <person name="Martin A.C."/>
            <person name="Harkess A."/>
            <person name="Leebens-Mack J."/>
            <person name="Louveau T."/>
            <person name="Stephenson M.J."/>
            <person name="Osbourn A."/>
        </authorList>
    </citation>
    <scope>NUCLEOTIDE SEQUENCE</scope>
    <source>
        <strain evidence="4">S10</strain>
    </source>
</reference>
<gene>
    <name evidence="4" type="ORF">O6P43_011701</name>
</gene>
<keyword evidence="5" id="KW-1185">Reference proteome</keyword>
<dbReference type="KEGG" id="qsa:O6P43_011701"/>
<sequence>MEPTGSEEVAHDLSPYMKIYKDGRLERIAGKDVVHPSFDPKTNVESKDVVISSEPDISARLFIPKITNQNQKLPVFVYFHGGAFIIETPFSPNYHNYVNSVASQANVVAVSVHYRRAPEHPVPIAHEDSWTAIKWVASHLNGNGPEEWLNRHADLGRVFFSGDSAGANIAHHMAIRVGTERLDSIKLQGIVLVHPFFWGVKPVGSEATEPEKRTTADQLWRFACPATSSSDDPLINPAKDPKLGSLGCGRVLVCVAEKDDMFSRGWYYKELLEKSEWDGVVEVFETKEEGHVFHTTNPSCENALALLNHIVSFINHN</sequence>
<keyword evidence="4" id="KW-0378">Hydrolase</keyword>
<evidence type="ECO:0000313" key="5">
    <source>
        <dbReference type="Proteomes" id="UP001163823"/>
    </source>
</evidence>
<proteinExistence type="inferred from homology"/>
<dbReference type="EMBL" id="JARAOO010000005">
    <property type="protein sequence ID" value="KAJ7967440.1"/>
    <property type="molecule type" value="Genomic_DNA"/>
</dbReference>
<dbReference type="Pfam" id="PF07859">
    <property type="entry name" value="Abhydrolase_3"/>
    <property type="match status" value="1"/>
</dbReference>
<dbReference type="GO" id="GO:0016787">
    <property type="term" value="F:hydrolase activity"/>
    <property type="evidence" value="ECO:0007669"/>
    <property type="project" value="UniProtKB-KW"/>
</dbReference>
<dbReference type="PROSITE" id="PS01174">
    <property type="entry name" value="LIPASE_GDXG_SER"/>
    <property type="match status" value="1"/>
</dbReference>
<comment type="caution">
    <text evidence="4">The sequence shown here is derived from an EMBL/GenBank/DDBJ whole genome shotgun (WGS) entry which is preliminary data.</text>
</comment>
<dbReference type="PANTHER" id="PTHR23024">
    <property type="entry name" value="ARYLACETAMIDE DEACETYLASE"/>
    <property type="match status" value="1"/>
</dbReference>
<protein>
    <submittedName>
        <fullName evidence="4">Alpha/beta hydrolase fold</fullName>
    </submittedName>
</protein>
<dbReference type="InterPro" id="IPR013094">
    <property type="entry name" value="AB_hydrolase_3"/>
</dbReference>
<evidence type="ECO:0000313" key="4">
    <source>
        <dbReference type="EMBL" id="KAJ7967440.1"/>
    </source>
</evidence>
<accession>A0AAD7PUN8</accession>
<dbReference type="SUPFAM" id="SSF53474">
    <property type="entry name" value="alpha/beta-Hydrolases"/>
    <property type="match status" value="1"/>
</dbReference>
<evidence type="ECO:0000256" key="2">
    <source>
        <dbReference type="PROSITE-ProRule" id="PRU10038"/>
    </source>
</evidence>
<dbReference type="AlphaFoldDB" id="A0AAD7PUN8"/>
<dbReference type="InterPro" id="IPR050466">
    <property type="entry name" value="Carboxylest/Gibb_receptor"/>
</dbReference>
<dbReference type="Gene3D" id="3.40.50.1820">
    <property type="entry name" value="alpha/beta hydrolase"/>
    <property type="match status" value="1"/>
</dbReference>
<dbReference type="PANTHER" id="PTHR23024:SF467">
    <property type="entry name" value="CARBOXYLESTERASE 12-RELATED"/>
    <property type="match status" value="1"/>
</dbReference>
<dbReference type="Proteomes" id="UP001163823">
    <property type="component" value="Chromosome 5"/>
</dbReference>
<dbReference type="InterPro" id="IPR029058">
    <property type="entry name" value="AB_hydrolase_fold"/>
</dbReference>
<evidence type="ECO:0000259" key="3">
    <source>
        <dbReference type="Pfam" id="PF07859"/>
    </source>
</evidence>
<name>A0AAD7PUN8_QUISA</name>
<evidence type="ECO:0000256" key="1">
    <source>
        <dbReference type="ARBA" id="ARBA00010515"/>
    </source>
</evidence>
<feature type="active site" evidence="2">
    <location>
        <position position="164"/>
    </location>
</feature>
<organism evidence="4 5">
    <name type="scientific">Quillaja saponaria</name>
    <name type="common">Soap bark tree</name>
    <dbReference type="NCBI Taxonomy" id="32244"/>
    <lineage>
        <taxon>Eukaryota</taxon>
        <taxon>Viridiplantae</taxon>
        <taxon>Streptophyta</taxon>
        <taxon>Embryophyta</taxon>
        <taxon>Tracheophyta</taxon>
        <taxon>Spermatophyta</taxon>
        <taxon>Magnoliopsida</taxon>
        <taxon>eudicotyledons</taxon>
        <taxon>Gunneridae</taxon>
        <taxon>Pentapetalae</taxon>
        <taxon>rosids</taxon>
        <taxon>fabids</taxon>
        <taxon>Fabales</taxon>
        <taxon>Quillajaceae</taxon>
        <taxon>Quillaja</taxon>
    </lineage>
</organism>
<dbReference type="InterPro" id="IPR033140">
    <property type="entry name" value="Lipase_GDXG_put_SER_AS"/>
</dbReference>
<feature type="domain" description="Alpha/beta hydrolase fold-3" evidence="3">
    <location>
        <begin position="76"/>
        <end position="294"/>
    </location>
</feature>